<dbReference type="SUPFAM" id="SSF54292">
    <property type="entry name" value="2Fe-2S ferredoxin-like"/>
    <property type="match status" value="1"/>
</dbReference>
<proteinExistence type="predicted"/>
<evidence type="ECO:0000256" key="5">
    <source>
        <dbReference type="ARBA" id="ARBA00022827"/>
    </source>
</evidence>
<dbReference type="InterPro" id="IPR001433">
    <property type="entry name" value="OxRdtase_FAD/NAD-bd"/>
</dbReference>
<dbReference type="SUPFAM" id="SSF63380">
    <property type="entry name" value="Riboflavin synthase domain-like"/>
    <property type="match status" value="1"/>
</dbReference>
<name>A0A934IRA2_9HYPH</name>
<dbReference type="InterPro" id="IPR050415">
    <property type="entry name" value="MRET"/>
</dbReference>
<comment type="caution">
    <text evidence="12">The sequence shown here is derived from an EMBL/GenBank/DDBJ whole genome shotgun (WGS) entry which is preliminary data.</text>
</comment>
<dbReference type="CDD" id="cd06214">
    <property type="entry name" value="PA_degradation_oxidoreductase_like"/>
    <property type="match status" value="1"/>
</dbReference>
<dbReference type="GO" id="GO:0016491">
    <property type="term" value="F:oxidoreductase activity"/>
    <property type="evidence" value="ECO:0007669"/>
    <property type="project" value="UniProtKB-KW"/>
</dbReference>
<evidence type="ECO:0000256" key="8">
    <source>
        <dbReference type="ARBA" id="ARBA00023014"/>
    </source>
</evidence>
<dbReference type="CDD" id="cd00207">
    <property type="entry name" value="fer2"/>
    <property type="match status" value="1"/>
</dbReference>
<keyword evidence="8" id="KW-0411">Iron-sulfur</keyword>
<dbReference type="PROSITE" id="PS51384">
    <property type="entry name" value="FAD_FR"/>
    <property type="match status" value="1"/>
</dbReference>
<protein>
    <submittedName>
        <fullName evidence="12">Phenylacetate-CoA oxygenase/reductase subunit PaaK</fullName>
    </submittedName>
</protein>
<evidence type="ECO:0000256" key="2">
    <source>
        <dbReference type="ARBA" id="ARBA00022630"/>
    </source>
</evidence>
<dbReference type="Pfam" id="PF00175">
    <property type="entry name" value="NAD_binding_1"/>
    <property type="match status" value="1"/>
</dbReference>
<sequence length="365" mass="39683">MPLETVAAERPRFHPLKIADVRRETDDAVSIAFEMPADLAERFRYAPGQYLTLRTKLDGEEVRRSYSISSGLDDHEWRIAVKRVEGGLFSAFANERLAAGDTIDVMPPAGRFVLPEPTGPRTIVAFAAGSGITPVASQLRTVLVREPQSRVFLFYGNQTSRSILFREAIEDLKDRYMGRFSVHNVLSREAQDVAALNGRIDGEKVAGFMRHVVPVSTVDNFVLCGPATFLEGCTDALKALGVDAAKILLERFTPDGEAPRAPRARPSTEPDAAKATVAVTLDGVTTELKVGHDQRILDAAMDAGLDVPYSCRAGMCCTCRAKVTEGGVAMAVNYSLRPDEVDEGFVLTCQSTPTTDRVAVDYDAA</sequence>
<dbReference type="InterPro" id="IPR011884">
    <property type="entry name" value="PaaE"/>
</dbReference>
<gene>
    <name evidence="12" type="primary">paaK</name>
    <name evidence="12" type="ORF">JCR33_10900</name>
</gene>
<evidence type="ECO:0000313" key="12">
    <source>
        <dbReference type="EMBL" id="MBJ3776199.1"/>
    </source>
</evidence>
<evidence type="ECO:0000256" key="9">
    <source>
        <dbReference type="ARBA" id="ARBA00034078"/>
    </source>
</evidence>
<dbReference type="InterPro" id="IPR008333">
    <property type="entry name" value="Cbr1-like_FAD-bd_dom"/>
</dbReference>
<dbReference type="InterPro" id="IPR036010">
    <property type="entry name" value="2Fe-2S_ferredoxin-like_sf"/>
</dbReference>
<dbReference type="InterPro" id="IPR017927">
    <property type="entry name" value="FAD-bd_FR_type"/>
</dbReference>
<dbReference type="PROSITE" id="PS51085">
    <property type="entry name" value="2FE2S_FER_2"/>
    <property type="match status" value="1"/>
</dbReference>
<feature type="domain" description="FAD-binding FR-type" evidence="11">
    <location>
        <begin position="11"/>
        <end position="115"/>
    </location>
</feature>
<dbReference type="PANTHER" id="PTHR47354">
    <property type="entry name" value="NADH OXIDOREDUCTASE HCR"/>
    <property type="match status" value="1"/>
</dbReference>
<keyword evidence="5" id="KW-0274">FAD</keyword>
<dbReference type="PRINTS" id="PR00406">
    <property type="entry name" value="CYTB5RDTASE"/>
</dbReference>
<feature type="domain" description="2Fe-2S ferredoxin-type" evidence="10">
    <location>
        <begin position="275"/>
        <end position="365"/>
    </location>
</feature>
<evidence type="ECO:0000259" key="10">
    <source>
        <dbReference type="PROSITE" id="PS51085"/>
    </source>
</evidence>
<dbReference type="PRINTS" id="PR00371">
    <property type="entry name" value="FPNCR"/>
</dbReference>
<dbReference type="RefSeq" id="WP_198882075.1">
    <property type="nucleotide sequence ID" value="NZ_JAEKJA010000007.1"/>
</dbReference>
<dbReference type="GO" id="GO:0046872">
    <property type="term" value="F:metal ion binding"/>
    <property type="evidence" value="ECO:0007669"/>
    <property type="project" value="UniProtKB-KW"/>
</dbReference>
<keyword evidence="3" id="KW-0001">2Fe-2S</keyword>
<dbReference type="InterPro" id="IPR039261">
    <property type="entry name" value="FNR_nucleotide-bd"/>
</dbReference>
<dbReference type="Gene3D" id="3.40.50.80">
    <property type="entry name" value="Nucleotide-binding domain of ferredoxin-NADP reductase (FNR) module"/>
    <property type="match status" value="1"/>
</dbReference>
<evidence type="ECO:0000256" key="3">
    <source>
        <dbReference type="ARBA" id="ARBA00022714"/>
    </source>
</evidence>
<dbReference type="EMBL" id="JAEKJA010000007">
    <property type="protein sequence ID" value="MBJ3776199.1"/>
    <property type="molecule type" value="Genomic_DNA"/>
</dbReference>
<comment type="cofactor">
    <cofactor evidence="9">
        <name>[2Fe-2S] cluster</name>
        <dbReference type="ChEBI" id="CHEBI:190135"/>
    </cofactor>
</comment>
<dbReference type="Pfam" id="PF00111">
    <property type="entry name" value="Fer2"/>
    <property type="match status" value="1"/>
</dbReference>
<dbReference type="InterPro" id="IPR001709">
    <property type="entry name" value="Flavoprot_Pyr_Nucl_cyt_Rdtase"/>
</dbReference>
<evidence type="ECO:0000313" key="13">
    <source>
        <dbReference type="Proteomes" id="UP000609531"/>
    </source>
</evidence>
<organism evidence="12 13">
    <name type="scientific">Acuticoccus mangrovi</name>
    <dbReference type="NCBI Taxonomy" id="2796142"/>
    <lineage>
        <taxon>Bacteria</taxon>
        <taxon>Pseudomonadati</taxon>
        <taxon>Pseudomonadota</taxon>
        <taxon>Alphaproteobacteria</taxon>
        <taxon>Hyphomicrobiales</taxon>
        <taxon>Amorphaceae</taxon>
        <taxon>Acuticoccus</taxon>
    </lineage>
</organism>
<dbReference type="AlphaFoldDB" id="A0A934IRA2"/>
<keyword evidence="7" id="KW-0408">Iron</keyword>
<evidence type="ECO:0000256" key="4">
    <source>
        <dbReference type="ARBA" id="ARBA00022723"/>
    </source>
</evidence>
<keyword evidence="6" id="KW-0560">Oxidoreductase</keyword>
<dbReference type="PANTHER" id="PTHR47354:SF8">
    <property type="entry name" value="1,2-PHENYLACETYL-COA EPOXIDASE, SUBUNIT E"/>
    <property type="match status" value="1"/>
</dbReference>
<dbReference type="InterPro" id="IPR012675">
    <property type="entry name" value="Beta-grasp_dom_sf"/>
</dbReference>
<accession>A0A934IRA2</accession>
<dbReference type="InterPro" id="IPR001041">
    <property type="entry name" value="2Fe-2S_ferredoxin-type"/>
</dbReference>
<dbReference type="Gene3D" id="2.40.30.10">
    <property type="entry name" value="Translation factors"/>
    <property type="match status" value="1"/>
</dbReference>
<dbReference type="NCBIfam" id="TIGR02160">
    <property type="entry name" value="PA_CoA_Oxy5"/>
    <property type="match status" value="1"/>
</dbReference>
<dbReference type="SUPFAM" id="SSF52343">
    <property type="entry name" value="Ferredoxin reductase-like, C-terminal NADP-linked domain"/>
    <property type="match status" value="1"/>
</dbReference>
<dbReference type="GO" id="GO:0051537">
    <property type="term" value="F:2 iron, 2 sulfur cluster binding"/>
    <property type="evidence" value="ECO:0007669"/>
    <property type="project" value="UniProtKB-KW"/>
</dbReference>
<evidence type="ECO:0000256" key="1">
    <source>
        <dbReference type="ARBA" id="ARBA00001974"/>
    </source>
</evidence>
<reference evidence="12" key="1">
    <citation type="submission" date="2020-12" db="EMBL/GenBank/DDBJ databases">
        <title>Bacterial taxonomy.</title>
        <authorList>
            <person name="Pan X."/>
        </authorList>
    </citation>
    <scope>NUCLEOTIDE SEQUENCE</scope>
    <source>
        <strain evidence="12">B2012</strain>
    </source>
</reference>
<dbReference type="Pfam" id="PF00970">
    <property type="entry name" value="FAD_binding_6"/>
    <property type="match status" value="1"/>
</dbReference>
<evidence type="ECO:0000256" key="6">
    <source>
        <dbReference type="ARBA" id="ARBA00023002"/>
    </source>
</evidence>
<evidence type="ECO:0000259" key="11">
    <source>
        <dbReference type="PROSITE" id="PS51384"/>
    </source>
</evidence>
<comment type="cofactor">
    <cofactor evidence="1">
        <name>FAD</name>
        <dbReference type="ChEBI" id="CHEBI:57692"/>
    </cofactor>
</comment>
<evidence type="ECO:0000256" key="7">
    <source>
        <dbReference type="ARBA" id="ARBA00023004"/>
    </source>
</evidence>
<keyword evidence="13" id="KW-1185">Reference proteome</keyword>
<dbReference type="Proteomes" id="UP000609531">
    <property type="component" value="Unassembled WGS sequence"/>
</dbReference>
<dbReference type="Gene3D" id="3.10.20.30">
    <property type="match status" value="1"/>
</dbReference>
<keyword evidence="2" id="KW-0285">Flavoprotein</keyword>
<dbReference type="InterPro" id="IPR017938">
    <property type="entry name" value="Riboflavin_synthase-like_b-brl"/>
</dbReference>
<dbReference type="GO" id="GO:0010124">
    <property type="term" value="P:phenylacetate catabolic process"/>
    <property type="evidence" value="ECO:0007669"/>
    <property type="project" value="InterPro"/>
</dbReference>
<dbReference type="GO" id="GO:0050660">
    <property type="term" value="F:flavin adenine dinucleotide binding"/>
    <property type="evidence" value="ECO:0007669"/>
    <property type="project" value="TreeGrafter"/>
</dbReference>
<keyword evidence="4" id="KW-0479">Metal-binding</keyword>